<dbReference type="AlphaFoldDB" id="A0A914P880"/>
<accession>A0A914P880</accession>
<sequence length="180" mass="20456">MIIDEPVAKKPKIEPINSETFSFNQPSAATLKEMCKKMNVKYCNDAYKFWGEIIFENILPASNNIKTHSTKSENIFACFSQFFTGNVSSCYFLQDVINKAFCEELIESGIEPSETVQVFIDITVSEEHLKFIAKFLSCKIGIYGNGNLKKYGNWKNRDKSDVLTLILSFENGLYSVVLDL</sequence>
<protein>
    <submittedName>
        <fullName evidence="2">Uncharacterized protein</fullName>
    </submittedName>
</protein>
<organism evidence="1 2">
    <name type="scientific">Panagrolaimus davidi</name>
    <dbReference type="NCBI Taxonomy" id="227884"/>
    <lineage>
        <taxon>Eukaryota</taxon>
        <taxon>Metazoa</taxon>
        <taxon>Ecdysozoa</taxon>
        <taxon>Nematoda</taxon>
        <taxon>Chromadorea</taxon>
        <taxon>Rhabditida</taxon>
        <taxon>Tylenchina</taxon>
        <taxon>Panagrolaimomorpha</taxon>
        <taxon>Panagrolaimoidea</taxon>
        <taxon>Panagrolaimidae</taxon>
        <taxon>Panagrolaimus</taxon>
    </lineage>
</organism>
<name>A0A914P880_9BILA</name>
<proteinExistence type="predicted"/>
<dbReference type="Proteomes" id="UP000887578">
    <property type="component" value="Unplaced"/>
</dbReference>
<evidence type="ECO:0000313" key="1">
    <source>
        <dbReference type="Proteomes" id="UP000887578"/>
    </source>
</evidence>
<dbReference type="WBParaSite" id="PDA_v2.g13656.t1">
    <property type="protein sequence ID" value="PDA_v2.g13656.t1"/>
    <property type="gene ID" value="PDA_v2.g13656"/>
</dbReference>
<keyword evidence="1" id="KW-1185">Reference proteome</keyword>
<reference evidence="2" key="1">
    <citation type="submission" date="2022-11" db="UniProtKB">
        <authorList>
            <consortium name="WormBaseParasite"/>
        </authorList>
    </citation>
    <scope>IDENTIFICATION</scope>
</reference>
<evidence type="ECO:0000313" key="2">
    <source>
        <dbReference type="WBParaSite" id="PDA_v2.g13656.t1"/>
    </source>
</evidence>